<evidence type="ECO:0000313" key="3">
    <source>
        <dbReference type="Proteomes" id="UP001465755"/>
    </source>
</evidence>
<dbReference type="EMBL" id="JALJOQ010000006">
    <property type="protein sequence ID" value="KAK9812571.1"/>
    <property type="molecule type" value="Genomic_DNA"/>
</dbReference>
<accession>A0AAW1PSX7</accession>
<name>A0AAW1PSX7_9CHLO</name>
<sequence>MKTMDQSAGLFALHHVLTLHVLPRLPAKELGRLACTCKAARDLVLQLNLSEWQRIARDILPPRHPVLHTKCHQVDEIRAALAAFGPSEACLRKGQFTCQKRLDDVLGEPQFSPDGHVLAALVHHEGADNPPSSLERIVEDEQADCCLTAIFEDGTQKLLLWTVVSGERHTDWRWSRDGRTLVMASVPMLSQKLSLQTVRVETGKSNSRIIPLDLEDTELLDSIKLSADGEQQIAADGPVAAPG</sequence>
<proteinExistence type="predicted"/>
<dbReference type="Pfam" id="PF00646">
    <property type="entry name" value="F-box"/>
    <property type="match status" value="1"/>
</dbReference>
<protein>
    <recommendedName>
        <fullName evidence="1">F-box domain-containing protein</fullName>
    </recommendedName>
</protein>
<comment type="caution">
    <text evidence="2">The sequence shown here is derived from an EMBL/GenBank/DDBJ whole genome shotgun (WGS) entry which is preliminary data.</text>
</comment>
<evidence type="ECO:0000313" key="2">
    <source>
        <dbReference type="EMBL" id="KAK9812571.1"/>
    </source>
</evidence>
<keyword evidence="3" id="KW-1185">Reference proteome</keyword>
<reference evidence="2 3" key="1">
    <citation type="journal article" date="2024" name="Nat. Commun.">
        <title>Phylogenomics reveals the evolutionary origins of lichenization in chlorophyte algae.</title>
        <authorList>
            <person name="Puginier C."/>
            <person name="Libourel C."/>
            <person name="Otte J."/>
            <person name="Skaloud P."/>
            <person name="Haon M."/>
            <person name="Grisel S."/>
            <person name="Petersen M."/>
            <person name="Berrin J.G."/>
            <person name="Delaux P.M."/>
            <person name="Dal Grande F."/>
            <person name="Keller J."/>
        </authorList>
    </citation>
    <scope>NUCLEOTIDE SEQUENCE [LARGE SCALE GENOMIC DNA]</scope>
    <source>
        <strain evidence="2 3">SAG 2036</strain>
    </source>
</reference>
<evidence type="ECO:0000259" key="1">
    <source>
        <dbReference type="Pfam" id="PF00646"/>
    </source>
</evidence>
<dbReference type="SUPFAM" id="SSF81383">
    <property type="entry name" value="F-box domain"/>
    <property type="match status" value="1"/>
</dbReference>
<dbReference type="InterPro" id="IPR036047">
    <property type="entry name" value="F-box-like_dom_sf"/>
</dbReference>
<gene>
    <name evidence="2" type="ORF">WJX73_009853</name>
</gene>
<dbReference type="Proteomes" id="UP001465755">
    <property type="component" value="Unassembled WGS sequence"/>
</dbReference>
<dbReference type="InterPro" id="IPR001810">
    <property type="entry name" value="F-box_dom"/>
</dbReference>
<dbReference type="AlphaFoldDB" id="A0AAW1PSX7"/>
<organism evidence="2 3">
    <name type="scientific">Symbiochloris irregularis</name>
    <dbReference type="NCBI Taxonomy" id="706552"/>
    <lineage>
        <taxon>Eukaryota</taxon>
        <taxon>Viridiplantae</taxon>
        <taxon>Chlorophyta</taxon>
        <taxon>core chlorophytes</taxon>
        <taxon>Trebouxiophyceae</taxon>
        <taxon>Trebouxiales</taxon>
        <taxon>Trebouxiaceae</taxon>
        <taxon>Symbiochloris</taxon>
    </lineage>
</organism>
<feature type="domain" description="F-box" evidence="1">
    <location>
        <begin position="15"/>
        <end position="49"/>
    </location>
</feature>